<evidence type="ECO:0000313" key="13">
    <source>
        <dbReference type="Proteomes" id="UP000245647"/>
    </source>
</evidence>
<sequence>MNYSTIKKVVAGSLFTMAAVAASAQDTTRTSTSAATVFGGRAQYRTWSIGVTGGVLAPVVPFGTNDYNDWDANFGYGLYIKKQLAPSFGLKLDAYRGKLSGAYDGATVPAGRAADFETDLNYAVSLKGVVNVGTVSFLSRTKNVGFFVQAGAGLTGYDPGDAAGSRTELFIPVGVGASFRLGDVVSLNLGYDANFLDADNLDGTWVNGPSNKDKFSYGYAGLEFTLGNSAKPALQWTNPVALMYDELKDPTLRQEVEALKTRVSTLENTVNQLSADADGDGVSDRFDKCPGTPAGTVVDGAGCPLQLPTADSTASGSYSNIQFEFDSSVLRTSSYPTLDKVSSDLRANSSSSLTLEGHASAEGTDAYNMNLSRDRANSVKTYLVNSGVDANRITVKAFGETKPIASNSTEEGRVKNRRVEIKK</sequence>
<feature type="chain" id="PRO_5015538464" evidence="10">
    <location>
        <begin position="25"/>
        <end position="423"/>
    </location>
</feature>
<evidence type="ECO:0000256" key="8">
    <source>
        <dbReference type="ARBA" id="ARBA00023237"/>
    </source>
</evidence>
<evidence type="ECO:0000256" key="1">
    <source>
        <dbReference type="ARBA" id="ARBA00004571"/>
    </source>
</evidence>
<dbReference type="RefSeq" id="WP_109415436.1">
    <property type="nucleotide sequence ID" value="NZ_QEAS01000006.1"/>
</dbReference>
<keyword evidence="8" id="KW-0998">Cell outer membrane</keyword>
<keyword evidence="7 9" id="KW-0472">Membrane</keyword>
<dbReference type="PRINTS" id="PR01023">
    <property type="entry name" value="NAFLGMOTY"/>
</dbReference>
<dbReference type="Pfam" id="PF00691">
    <property type="entry name" value="OmpA"/>
    <property type="match status" value="1"/>
</dbReference>
<dbReference type="Proteomes" id="UP000245647">
    <property type="component" value="Unassembled WGS sequence"/>
</dbReference>
<keyword evidence="13" id="KW-1185">Reference proteome</keyword>
<name>A0A2U2PIF9_9SPHI</name>
<dbReference type="SUPFAM" id="SSF103647">
    <property type="entry name" value="TSP type-3 repeat"/>
    <property type="match status" value="1"/>
</dbReference>
<evidence type="ECO:0000256" key="5">
    <source>
        <dbReference type="ARBA" id="ARBA00023065"/>
    </source>
</evidence>
<dbReference type="SUPFAM" id="SSF103088">
    <property type="entry name" value="OmpA-like"/>
    <property type="match status" value="1"/>
</dbReference>
<accession>A0A2U2PIF9</accession>
<gene>
    <name evidence="12" type="ORF">DDR33_08990</name>
</gene>
<evidence type="ECO:0000313" key="12">
    <source>
        <dbReference type="EMBL" id="PWG81052.1"/>
    </source>
</evidence>
<dbReference type="SUPFAM" id="SSF56925">
    <property type="entry name" value="OMPA-like"/>
    <property type="match status" value="1"/>
</dbReference>
<keyword evidence="4" id="KW-0812">Transmembrane</keyword>
<evidence type="ECO:0000256" key="4">
    <source>
        <dbReference type="ARBA" id="ARBA00022692"/>
    </source>
</evidence>
<dbReference type="PANTHER" id="PTHR30329:SF21">
    <property type="entry name" value="LIPOPROTEIN YIAD-RELATED"/>
    <property type="match status" value="1"/>
</dbReference>
<feature type="signal peptide" evidence="10">
    <location>
        <begin position="1"/>
        <end position="24"/>
    </location>
</feature>
<dbReference type="AlphaFoldDB" id="A0A2U2PIF9"/>
<feature type="domain" description="OmpA-like" evidence="11">
    <location>
        <begin position="310"/>
        <end position="423"/>
    </location>
</feature>
<reference evidence="12 13" key="1">
    <citation type="submission" date="2018-04" db="EMBL/GenBank/DDBJ databases">
        <title>Pedobacter chongqingensis sp. nov., isolated from a rottenly hemp rope.</title>
        <authorList>
            <person name="Cai Y."/>
        </authorList>
    </citation>
    <scope>NUCLEOTIDE SEQUENCE [LARGE SCALE GENOMIC DNA]</scope>
    <source>
        <strain evidence="12 13">FJ4-8</strain>
    </source>
</reference>
<keyword evidence="3" id="KW-1134">Transmembrane beta strand</keyword>
<keyword evidence="6" id="KW-0626">Porin</keyword>
<dbReference type="InterPro" id="IPR050330">
    <property type="entry name" value="Bact_OuterMem_StrucFunc"/>
</dbReference>
<evidence type="ECO:0000256" key="3">
    <source>
        <dbReference type="ARBA" id="ARBA00022452"/>
    </source>
</evidence>
<evidence type="ECO:0000256" key="10">
    <source>
        <dbReference type="SAM" id="SignalP"/>
    </source>
</evidence>
<evidence type="ECO:0000256" key="6">
    <source>
        <dbReference type="ARBA" id="ARBA00023114"/>
    </source>
</evidence>
<evidence type="ECO:0000256" key="9">
    <source>
        <dbReference type="PROSITE-ProRule" id="PRU00473"/>
    </source>
</evidence>
<evidence type="ECO:0000259" key="11">
    <source>
        <dbReference type="PROSITE" id="PS51123"/>
    </source>
</evidence>
<keyword evidence="10" id="KW-0732">Signal</keyword>
<dbReference type="InterPro" id="IPR011250">
    <property type="entry name" value="OMP/PagP_B-barrel"/>
</dbReference>
<dbReference type="PRINTS" id="PR01021">
    <property type="entry name" value="OMPADOMAIN"/>
</dbReference>
<keyword evidence="5" id="KW-0406">Ion transport</keyword>
<proteinExistence type="predicted"/>
<keyword evidence="12" id="KW-0969">Cilium</keyword>
<evidence type="ECO:0000256" key="7">
    <source>
        <dbReference type="ARBA" id="ARBA00023136"/>
    </source>
</evidence>
<comment type="subcellular location">
    <subcellularLocation>
        <location evidence="1">Cell outer membrane</location>
        <topology evidence="1">Multi-pass membrane protein</topology>
    </subcellularLocation>
</comment>
<dbReference type="InterPro" id="IPR006665">
    <property type="entry name" value="OmpA-like"/>
</dbReference>
<dbReference type="GO" id="GO:0006811">
    <property type="term" value="P:monoatomic ion transport"/>
    <property type="evidence" value="ECO:0007669"/>
    <property type="project" value="UniProtKB-KW"/>
</dbReference>
<dbReference type="Gene3D" id="2.40.160.20">
    <property type="match status" value="1"/>
</dbReference>
<dbReference type="Gene3D" id="3.30.1330.60">
    <property type="entry name" value="OmpA-like domain"/>
    <property type="match status" value="1"/>
</dbReference>
<dbReference type="GO" id="GO:0009279">
    <property type="term" value="C:cell outer membrane"/>
    <property type="evidence" value="ECO:0007669"/>
    <property type="project" value="UniProtKB-SubCell"/>
</dbReference>
<evidence type="ECO:0000256" key="2">
    <source>
        <dbReference type="ARBA" id="ARBA00022448"/>
    </source>
</evidence>
<dbReference type="CDD" id="cd07185">
    <property type="entry name" value="OmpA_C-like"/>
    <property type="match status" value="1"/>
</dbReference>
<keyword evidence="2" id="KW-0813">Transport</keyword>
<dbReference type="PROSITE" id="PS51123">
    <property type="entry name" value="OMPA_2"/>
    <property type="match status" value="1"/>
</dbReference>
<keyword evidence="12" id="KW-0966">Cell projection</keyword>
<keyword evidence="12" id="KW-0282">Flagellum</keyword>
<organism evidence="12 13">
    <name type="scientific">Pararcticibacter amylolyticus</name>
    <dbReference type="NCBI Taxonomy" id="2173175"/>
    <lineage>
        <taxon>Bacteria</taxon>
        <taxon>Pseudomonadati</taxon>
        <taxon>Bacteroidota</taxon>
        <taxon>Sphingobacteriia</taxon>
        <taxon>Sphingobacteriales</taxon>
        <taxon>Sphingobacteriaceae</taxon>
        <taxon>Pararcticibacter</taxon>
    </lineage>
</organism>
<comment type="caution">
    <text evidence="12">The sequence shown here is derived from an EMBL/GenBank/DDBJ whole genome shotgun (WGS) entry which is preliminary data.</text>
</comment>
<dbReference type="GO" id="GO:0046930">
    <property type="term" value="C:pore complex"/>
    <property type="evidence" value="ECO:0007669"/>
    <property type="project" value="UniProtKB-KW"/>
</dbReference>
<dbReference type="EMBL" id="QEAS01000006">
    <property type="protein sequence ID" value="PWG81052.1"/>
    <property type="molecule type" value="Genomic_DNA"/>
</dbReference>
<dbReference type="InterPro" id="IPR036737">
    <property type="entry name" value="OmpA-like_sf"/>
</dbReference>
<dbReference type="InterPro" id="IPR028974">
    <property type="entry name" value="TSP_type-3_rpt"/>
</dbReference>
<protein>
    <submittedName>
        <fullName evidence="12">Flagellar motor protein MotB</fullName>
    </submittedName>
</protein>
<dbReference type="GO" id="GO:0005509">
    <property type="term" value="F:calcium ion binding"/>
    <property type="evidence" value="ECO:0007669"/>
    <property type="project" value="InterPro"/>
</dbReference>
<dbReference type="InterPro" id="IPR006664">
    <property type="entry name" value="OMP_bac"/>
</dbReference>
<dbReference type="PANTHER" id="PTHR30329">
    <property type="entry name" value="STATOR ELEMENT OF FLAGELLAR MOTOR COMPLEX"/>
    <property type="match status" value="1"/>
</dbReference>
<dbReference type="OrthoDB" id="1522982at2"/>
<dbReference type="GO" id="GO:0015288">
    <property type="term" value="F:porin activity"/>
    <property type="evidence" value="ECO:0007669"/>
    <property type="project" value="UniProtKB-KW"/>
</dbReference>